<evidence type="ECO:0000313" key="2">
    <source>
        <dbReference type="Proteomes" id="UP001279734"/>
    </source>
</evidence>
<dbReference type="InterPro" id="IPR044218">
    <property type="entry name" value="SWEETIE"/>
</dbReference>
<gene>
    <name evidence="1" type="ORF">Nepgr_016315</name>
</gene>
<dbReference type="PANTHER" id="PTHR46975">
    <property type="entry name" value="PROTEIN SWEETIE"/>
    <property type="match status" value="1"/>
</dbReference>
<evidence type="ECO:0000313" key="1">
    <source>
        <dbReference type="EMBL" id="GMH14474.1"/>
    </source>
</evidence>
<organism evidence="1 2">
    <name type="scientific">Nepenthes gracilis</name>
    <name type="common">Slender pitcher plant</name>
    <dbReference type="NCBI Taxonomy" id="150966"/>
    <lineage>
        <taxon>Eukaryota</taxon>
        <taxon>Viridiplantae</taxon>
        <taxon>Streptophyta</taxon>
        <taxon>Embryophyta</taxon>
        <taxon>Tracheophyta</taxon>
        <taxon>Spermatophyta</taxon>
        <taxon>Magnoliopsida</taxon>
        <taxon>eudicotyledons</taxon>
        <taxon>Gunneridae</taxon>
        <taxon>Pentapetalae</taxon>
        <taxon>Caryophyllales</taxon>
        <taxon>Nepenthaceae</taxon>
        <taxon>Nepenthes</taxon>
    </lineage>
</organism>
<proteinExistence type="predicted"/>
<keyword evidence="2" id="KW-1185">Reference proteome</keyword>
<dbReference type="SUPFAM" id="SSF48371">
    <property type="entry name" value="ARM repeat"/>
    <property type="match status" value="1"/>
</dbReference>
<dbReference type="PANTHER" id="PTHR46975:SF2">
    <property type="entry name" value="PROTEIN SWEETIE"/>
    <property type="match status" value="1"/>
</dbReference>
<dbReference type="EMBL" id="BSYO01000014">
    <property type="protein sequence ID" value="GMH14474.1"/>
    <property type="molecule type" value="Genomic_DNA"/>
</dbReference>
<dbReference type="GO" id="GO:0005975">
    <property type="term" value="P:carbohydrate metabolic process"/>
    <property type="evidence" value="ECO:0007669"/>
    <property type="project" value="InterPro"/>
</dbReference>
<sequence length="143" mass="15391">MHLQEYVRKEALIMLQNALEGSGGAAVSVAYMEAFRLILRLGVGDKSFIVRIAAARCLKAFANIGGPGLGVVELENSASSCVLDDPVSSVWDAFVEALGALFALVMNLESQVQPRAKGPSTPEKKLEGFLQRHLEFTFVKGIP</sequence>
<accession>A0AAD3XRY6</accession>
<dbReference type="Gene3D" id="1.25.10.10">
    <property type="entry name" value="Leucine-rich Repeat Variant"/>
    <property type="match status" value="1"/>
</dbReference>
<dbReference type="Proteomes" id="UP001279734">
    <property type="component" value="Unassembled WGS sequence"/>
</dbReference>
<protein>
    <submittedName>
        <fullName evidence="1">Uncharacterized protein</fullName>
    </submittedName>
</protein>
<name>A0AAD3XRY6_NEPGR</name>
<dbReference type="AlphaFoldDB" id="A0AAD3XRY6"/>
<dbReference type="InterPro" id="IPR016024">
    <property type="entry name" value="ARM-type_fold"/>
</dbReference>
<dbReference type="InterPro" id="IPR011989">
    <property type="entry name" value="ARM-like"/>
</dbReference>
<comment type="caution">
    <text evidence="1">The sequence shown here is derived from an EMBL/GenBank/DDBJ whole genome shotgun (WGS) entry which is preliminary data.</text>
</comment>
<reference evidence="1" key="1">
    <citation type="submission" date="2023-05" db="EMBL/GenBank/DDBJ databases">
        <title>Nepenthes gracilis genome sequencing.</title>
        <authorList>
            <person name="Fukushima K."/>
        </authorList>
    </citation>
    <scope>NUCLEOTIDE SEQUENCE</scope>
    <source>
        <strain evidence="1">SING2019-196</strain>
    </source>
</reference>